<comment type="caution">
    <text evidence="1">The sequence shown here is derived from an EMBL/GenBank/DDBJ whole genome shotgun (WGS) entry which is preliminary data.</text>
</comment>
<name>A0ABQ6JP29_9MICO</name>
<evidence type="ECO:0008006" key="3">
    <source>
        <dbReference type="Google" id="ProtNLM"/>
    </source>
</evidence>
<dbReference type="Proteomes" id="UP001157069">
    <property type="component" value="Unassembled WGS sequence"/>
</dbReference>
<dbReference type="Pfam" id="PF22537">
    <property type="entry name" value="WbmS-like"/>
    <property type="match status" value="1"/>
</dbReference>
<dbReference type="EMBL" id="BSVA01000001">
    <property type="protein sequence ID" value="GMA89998.1"/>
    <property type="molecule type" value="Genomic_DNA"/>
</dbReference>
<gene>
    <name evidence="1" type="ORF">GCM10025869_05270</name>
</gene>
<dbReference type="InterPro" id="IPR011330">
    <property type="entry name" value="Glyco_hydro/deAcase_b/a-brl"/>
</dbReference>
<organism evidence="1 2">
    <name type="scientific">Homoserinibacter gongjuensis</name>
    <dbReference type="NCBI Taxonomy" id="1162968"/>
    <lineage>
        <taxon>Bacteria</taxon>
        <taxon>Bacillati</taxon>
        <taxon>Actinomycetota</taxon>
        <taxon>Actinomycetes</taxon>
        <taxon>Micrococcales</taxon>
        <taxon>Microbacteriaceae</taxon>
        <taxon>Homoserinibacter</taxon>
    </lineage>
</organism>
<keyword evidence="2" id="KW-1185">Reference proteome</keyword>
<protein>
    <recommendedName>
        <fullName evidence="3">Polysaccharide deacetylase</fullName>
    </recommendedName>
</protein>
<dbReference type="SUPFAM" id="SSF88713">
    <property type="entry name" value="Glycoside hydrolase/deacetylase"/>
    <property type="match status" value="1"/>
</dbReference>
<dbReference type="Gene3D" id="3.20.20.370">
    <property type="entry name" value="Glycoside hydrolase/deacetylase"/>
    <property type="match status" value="1"/>
</dbReference>
<dbReference type="InterPro" id="IPR054492">
    <property type="entry name" value="WbmS-like"/>
</dbReference>
<sequence length="237" mass="26428">MSGDYHLTFDVDWAPDWSVRETLDVLSTADVRATFFVTHASPTVAEVAAAGHEVGIHPNFQDGSTQGADPIGVVGRLLEIVPDARVMRTHGLIQGSLLLRDVLEAFPQITYDMSILTYRFPHTAWFGWKLRDSQMQRINYTWEDDVAFYDDEQNWGLHAPSSEVDILDFHPIHVSLNSADERNYERAKQVLGPRPLTELGRNEARALRGSGCGTADYLNAVLGSPGRAISFEELLCV</sequence>
<accession>A0ABQ6JP29</accession>
<evidence type="ECO:0000313" key="2">
    <source>
        <dbReference type="Proteomes" id="UP001157069"/>
    </source>
</evidence>
<proteinExistence type="predicted"/>
<dbReference type="RefSeq" id="WP_284297533.1">
    <property type="nucleotide sequence ID" value="NZ_BSVA01000001.1"/>
</dbReference>
<reference evidence="2" key="1">
    <citation type="journal article" date="2019" name="Int. J. Syst. Evol. Microbiol.">
        <title>The Global Catalogue of Microorganisms (GCM) 10K type strain sequencing project: providing services to taxonomists for standard genome sequencing and annotation.</title>
        <authorList>
            <consortium name="The Broad Institute Genomics Platform"/>
            <consortium name="The Broad Institute Genome Sequencing Center for Infectious Disease"/>
            <person name="Wu L."/>
            <person name="Ma J."/>
        </authorList>
    </citation>
    <scope>NUCLEOTIDE SEQUENCE [LARGE SCALE GENOMIC DNA]</scope>
    <source>
        <strain evidence="2">NBRC 108755</strain>
    </source>
</reference>
<evidence type="ECO:0000313" key="1">
    <source>
        <dbReference type="EMBL" id="GMA89998.1"/>
    </source>
</evidence>